<name>A0A2R2MLG0_LINAN</name>
<evidence type="ECO:0000256" key="2">
    <source>
        <dbReference type="ARBA" id="ARBA00023015"/>
    </source>
</evidence>
<protein>
    <submittedName>
        <fullName evidence="8">Runt-related transcription factor 1 isoform X1</fullName>
    </submittedName>
</protein>
<dbReference type="InterPro" id="IPR013524">
    <property type="entry name" value="Runt_dom"/>
</dbReference>
<dbReference type="PROSITE" id="PS51062">
    <property type="entry name" value="RUNT"/>
    <property type="match status" value="1"/>
</dbReference>
<dbReference type="OrthoDB" id="10029800at2759"/>
<organism evidence="7 8">
    <name type="scientific">Lingula anatina</name>
    <name type="common">Brachiopod</name>
    <name type="synonym">Lingula unguis</name>
    <dbReference type="NCBI Taxonomy" id="7574"/>
    <lineage>
        <taxon>Eukaryota</taxon>
        <taxon>Metazoa</taxon>
        <taxon>Spiralia</taxon>
        <taxon>Lophotrochozoa</taxon>
        <taxon>Brachiopoda</taxon>
        <taxon>Linguliformea</taxon>
        <taxon>Lingulata</taxon>
        <taxon>Lingulida</taxon>
        <taxon>Linguloidea</taxon>
        <taxon>Lingulidae</taxon>
        <taxon>Lingula</taxon>
    </lineage>
</organism>
<gene>
    <name evidence="8" type="primary">LOC106176201</name>
</gene>
<evidence type="ECO:0000259" key="6">
    <source>
        <dbReference type="PROSITE" id="PS51062"/>
    </source>
</evidence>
<dbReference type="GO" id="GO:0005524">
    <property type="term" value="F:ATP binding"/>
    <property type="evidence" value="ECO:0007669"/>
    <property type="project" value="InterPro"/>
</dbReference>
<feature type="region of interest" description="Disordered" evidence="5">
    <location>
        <begin position="188"/>
        <end position="223"/>
    </location>
</feature>
<dbReference type="STRING" id="7574.A0A2R2MLG0"/>
<dbReference type="FunFam" id="2.60.40.720:FF:000001">
    <property type="entry name" value="Runt-related transcription factor"/>
    <property type="match status" value="1"/>
</dbReference>
<feature type="region of interest" description="Disordered" evidence="5">
    <location>
        <begin position="287"/>
        <end position="377"/>
    </location>
</feature>
<accession>A0A2R2MLG0</accession>
<feature type="domain" description="Runt" evidence="6">
    <location>
        <begin position="67"/>
        <end position="195"/>
    </location>
</feature>
<dbReference type="GO" id="GO:0005634">
    <property type="term" value="C:nucleus"/>
    <property type="evidence" value="ECO:0007669"/>
    <property type="project" value="UniProtKB-SubCell"/>
</dbReference>
<feature type="compositionally biased region" description="Basic residues" evidence="5">
    <location>
        <begin position="206"/>
        <end position="215"/>
    </location>
</feature>
<evidence type="ECO:0000256" key="5">
    <source>
        <dbReference type="SAM" id="MobiDB-lite"/>
    </source>
</evidence>
<feature type="compositionally biased region" description="Polar residues" evidence="5">
    <location>
        <begin position="362"/>
        <end position="374"/>
    </location>
</feature>
<dbReference type="PANTHER" id="PTHR11950:SF31">
    <property type="entry name" value="SEGMENTATION PROTEIN RUNT"/>
    <property type="match status" value="1"/>
</dbReference>
<dbReference type="Pfam" id="PF00853">
    <property type="entry name" value="Runt"/>
    <property type="match status" value="1"/>
</dbReference>
<dbReference type="RefSeq" id="XP_023930902.1">
    <property type="nucleotide sequence ID" value="XM_024075134.1"/>
</dbReference>
<keyword evidence="4" id="KW-0539">Nucleus</keyword>
<dbReference type="Proteomes" id="UP000085678">
    <property type="component" value="Unplaced"/>
</dbReference>
<dbReference type="AlphaFoldDB" id="A0A2R2MLG0"/>
<evidence type="ECO:0000313" key="7">
    <source>
        <dbReference type="Proteomes" id="UP000085678"/>
    </source>
</evidence>
<dbReference type="InParanoid" id="A0A2R2MLG0"/>
<dbReference type="PRINTS" id="PR00967">
    <property type="entry name" value="ONCOGENEAML1"/>
</dbReference>
<keyword evidence="3" id="KW-0804">Transcription</keyword>
<feature type="compositionally biased region" description="Polar residues" evidence="5">
    <location>
        <begin position="308"/>
        <end position="320"/>
    </location>
</feature>
<feature type="region of interest" description="Disordered" evidence="5">
    <location>
        <begin position="522"/>
        <end position="566"/>
    </location>
</feature>
<feature type="compositionally biased region" description="Basic and acidic residues" evidence="5">
    <location>
        <begin position="189"/>
        <end position="205"/>
    </location>
</feature>
<dbReference type="InterPro" id="IPR008967">
    <property type="entry name" value="p53-like_TF_DNA-bd_sf"/>
</dbReference>
<comment type="subcellular location">
    <subcellularLocation>
        <location evidence="1">Nucleus</location>
    </subcellularLocation>
</comment>
<dbReference type="SUPFAM" id="SSF49417">
    <property type="entry name" value="p53-like transcription factors"/>
    <property type="match status" value="1"/>
</dbReference>
<keyword evidence="7" id="KW-1185">Reference proteome</keyword>
<evidence type="ECO:0000256" key="4">
    <source>
        <dbReference type="ARBA" id="ARBA00023242"/>
    </source>
</evidence>
<dbReference type="GeneID" id="106176201"/>
<evidence type="ECO:0000256" key="1">
    <source>
        <dbReference type="ARBA" id="ARBA00004123"/>
    </source>
</evidence>
<dbReference type="GO" id="GO:0000981">
    <property type="term" value="F:DNA-binding transcription factor activity, RNA polymerase II-specific"/>
    <property type="evidence" value="ECO:0007669"/>
    <property type="project" value="TreeGrafter"/>
</dbReference>
<feature type="compositionally biased region" description="Polar residues" evidence="5">
    <location>
        <begin position="342"/>
        <end position="355"/>
    </location>
</feature>
<dbReference type="GO" id="GO:0000978">
    <property type="term" value="F:RNA polymerase II cis-regulatory region sequence-specific DNA binding"/>
    <property type="evidence" value="ECO:0007669"/>
    <property type="project" value="TreeGrafter"/>
</dbReference>
<keyword evidence="2" id="KW-0805">Transcription regulation</keyword>
<evidence type="ECO:0000313" key="8">
    <source>
        <dbReference type="RefSeq" id="XP_023930902.1"/>
    </source>
</evidence>
<dbReference type="PANTHER" id="PTHR11950">
    <property type="entry name" value="RUNT RELATED"/>
    <property type="match status" value="1"/>
</dbReference>
<sequence>MIQTFVYKMYNRYNRNYNQQHRFPGPRRRIPKFWPTQQDAVDQDLNGTQFPQSPYNGMSDILTGERTLSAVLSEHPGELVRTGSPNFVCSVLPSHWRSNKTLPVAFKVVALGEIKDGTKVTIAAGNDENYSSELRNAVAYMKNQVAKFNDLRFVGRSGRGKSFNLTITVSSNPPQIATYQKAIKVTVDGPREPRSKTKLRTDDRRIHQHHHHHGLRPPPPLNPPMERILTDPLSDHAFSSHLAELDQLRRSTHSVDSGLGRLSDDINLQNQVTHSQWGNGYQTPSYSRIPPGQGGQVPHSLPAPDTVMGSQGLPTDTPISESRFPMLPVSGIDNMPPRHENQTAMDHQPTLTLLDSNRDNRQSGGSLPPNSSMNPRHALDSVILPKYPELRLPEPRFPESSRSMYAAGGDTGSISNYRKPPTSSNMSILEESRTITTLHLPQVSHSNYPIISPGLLGSSSPPSHSFLSSPPPSVLPSSFLYPHLYTSQASQYQSNLLSLAGGDLRSYDLLGQRSDAQLDQGLRSGLASLPSTTMAPLEGKGAQPLQPLPPDHNHPDGDPSSVWRPY</sequence>
<evidence type="ECO:0000256" key="3">
    <source>
        <dbReference type="ARBA" id="ARBA00023163"/>
    </source>
</evidence>
<dbReference type="InterPro" id="IPR000040">
    <property type="entry name" value="AML1_Runt"/>
</dbReference>
<reference evidence="8" key="1">
    <citation type="submission" date="2025-08" db="UniProtKB">
        <authorList>
            <consortium name="RefSeq"/>
        </authorList>
    </citation>
    <scope>IDENTIFICATION</scope>
    <source>
        <tissue evidence="8">Gonads</tissue>
    </source>
</reference>
<proteinExistence type="predicted"/>
<dbReference type="InterPro" id="IPR012346">
    <property type="entry name" value="p53/RUNT-type_TF_DNA-bd_sf"/>
</dbReference>
<dbReference type="Gene3D" id="2.60.40.720">
    <property type="match status" value="1"/>
</dbReference>